<dbReference type="AlphaFoldDB" id="A0A5B7JWY3"/>
<comment type="caution">
    <text evidence="2">The sequence shown here is derived from an EMBL/GenBank/DDBJ whole genome shotgun (WGS) entry which is preliminary data.</text>
</comment>
<proteinExistence type="predicted"/>
<organism evidence="2 3">
    <name type="scientific">Portunus trituberculatus</name>
    <name type="common">Swimming crab</name>
    <name type="synonym">Neptunus trituberculatus</name>
    <dbReference type="NCBI Taxonomy" id="210409"/>
    <lineage>
        <taxon>Eukaryota</taxon>
        <taxon>Metazoa</taxon>
        <taxon>Ecdysozoa</taxon>
        <taxon>Arthropoda</taxon>
        <taxon>Crustacea</taxon>
        <taxon>Multicrustacea</taxon>
        <taxon>Malacostraca</taxon>
        <taxon>Eumalacostraca</taxon>
        <taxon>Eucarida</taxon>
        <taxon>Decapoda</taxon>
        <taxon>Pleocyemata</taxon>
        <taxon>Brachyura</taxon>
        <taxon>Eubrachyura</taxon>
        <taxon>Portunoidea</taxon>
        <taxon>Portunidae</taxon>
        <taxon>Portuninae</taxon>
        <taxon>Portunus</taxon>
    </lineage>
</organism>
<evidence type="ECO:0000256" key="1">
    <source>
        <dbReference type="SAM" id="MobiDB-lite"/>
    </source>
</evidence>
<evidence type="ECO:0000313" key="3">
    <source>
        <dbReference type="Proteomes" id="UP000324222"/>
    </source>
</evidence>
<feature type="region of interest" description="Disordered" evidence="1">
    <location>
        <begin position="74"/>
        <end position="93"/>
    </location>
</feature>
<feature type="compositionally biased region" description="Pro residues" evidence="1">
    <location>
        <begin position="180"/>
        <end position="195"/>
    </location>
</feature>
<gene>
    <name evidence="2" type="ORF">E2C01_096045</name>
</gene>
<feature type="region of interest" description="Disordered" evidence="1">
    <location>
        <begin position="106"/>
        <end position="133"/>
    </location>
</feature>
<sequence>MAAWGRCDVIARGDSKKTRSSKNSEQWKWSLGERRRATHSGEAGVVGDTATCRPASASRESAETARIFHLKTTGRRASGRAPGHQRSAGSVHSRDSFAVTLKVENHRTGGGDRQVTRPSIIVPRQPETEDLRTTSDHHYLLKTAQGAGSSLAALFSTWCSASLLVFTEDNLHLHQEHKCPSPPSTSPSPSPSRGE</sequence>
<name>A0A5B7JWY3_PORTR</name>
<dbReference type="Proteomes" id="UP000324222">
    <property type="component" value="Unassembled WGS sequence"/>
</dbReference>
<feature type="region of interest" description="Disordered" evidence="1">
    <location>
        <begin position="175"/>
        <end position="195"/>
    </location>
</feature>
<reference evidence="2 3" key="1">
    <citation type="submission" date="2019-05" db="EMBL/GenBank/DDBJ databases">
        <title>Another draft genome of Portunus trituberculatus and its Hox gene families provides insights of decapod evolution.</title>
        <authorList>
            <person name="Jeong J.-H."/>
            <person name="Song I."/>
            <person name="Kim S."/>
            <person name="Choi T."/>
            <person name="Kim D."/>
            <person name="Ryu S."/>
            <person name="Kim W."/>
        </authorList>
    </citation>
    <scope>NUCLEOTIDE SEQUENCE [LARGE SCALE GENOMIC DNA]</scope>
    <source>
        <tissue evidence="2">Muscle</tissue>
    </source>
</reference>
<keyword evidence="3" id="KW-1185">Reference proteome</keyword>
<accession>A0A5B7JWY3</accession>
<protein>
    <submittedName>
        <fullName evidence="2">Uncharacterized protein</fullName>
    </submittedName>
</protein>
<dbReference type="EMBL" id="VSRR010123486">
    <property type="protein sequence ID" value="MPD00563.1"/>
    <property type="molecule type" value="Genomic_DNA"/>
</dbReference>
<feature type="region of interest" description="Disordered" evidence="1">
    <location>
        <begin position="14"/>
        <end position="40"/>
    </location>
</feature>
<evidence type="ECO:0000313" key="2">
    <source>
        <dbReference type="EMBL" id="MPD00563.1"/>
    </source>
</evidence>